<accession>A0A929KWU6</accession>
<proteinExistence type="predicted"/>
<dbReference type="RefSeq" id="WP_194109579.1">
    <property type="nucleotide sequence ID" value="NZ_JADFFL010000001.1"/>
</dbReference>
<reference evidence="1" key="1">
    <citation type="submission" date="2020-10" db="EMBL/GenBank/DDBJ databases">
        <title>Mucilaginibacter mali sp. nov., isolated from rhizosphere soil of apple orchard.</title>
        <authorList>
            <person name="Lee J.-S."/>
            <person name="Kim H.S."/>
            <person name="Kim J.-S."/>
        </authorList>
    </citation>
    <scope>NUCLEOTIDE SEQUENCE</scope>
    <source>
        <strain evidence="1">KCTC 22746</strain>
    </source>
</reference>
<dbReference type="AlphaFoldDB" id="A0A929KWU6"/>
<organism evidence="1 2">
    <name type="scientific">Mucilaginibacter myungsuensis</name>
    <dbReference type="NCBI Taxonomy" id="649104"/>
    <lineage>
        <taxon>Bacteria</taxon>
        <taxon>Pseudomonadati</taxon>
        <taxon>Bacteroidota</taxon>
        <taxon>Sphingobacteriia</taxon>
        <taxon>Sphingobacteriales</taxon>
        <taxon>Sphingobacteriaceae</taxon>
        <taxon>Mucilaginibacter</taxon>
    </lineage>
</organism>
<dbReference type="Proteomes" id="UP000622475">
    <property type="component" value="Unassembled WGS sequence"/>
</dbReference>
<gene>
    <name evidence="1" type="ORF">IRJ16_00610</name>
</gene>
<sequence length="274" mass="30210">MRKHILWMTCALCIISVSVISFGFAKKSSLTVIDSSNIKTTATANSSAKIRFVQYVDDIYSSAKLKFSGLDSAVFEKALVGYYNLKVANMLPLASSVITVVDFNKPSTQKRMWIVDVLNKKLLLNTWVAHGQGSGNDMADAFSNNNESHQSSLGFYVTDDTYVGKHGRSLRLNGVDRGFNDQARNRAIVLHAADYVSQGTINQLGRLGRSHGCPAVAPELCDQIINTVKNKNMLFITGRDQRYTSKFLNEDSAAQFALMNDTNPIVLKEAIAQN</sequence>
<dbReference type="PANTHER" id="PTHR38477:SF1">
    <property type="entry name" value="MUREIN L,D-TRANSPEPTIDASE CATALYTIC DOMAIN FAMILY PROTEIN"/>
    <property type="match status" value="1"/>
</dbReference>
<protein>
    <submittedName>
        <fullName evidence="1">Murein L,D-transpeptidase catalytic domain family protein</fullName>
    </submittedName>
</protein>
<dbReference type="PANTHER" id="PTHR38477">
    <property type="entry name" value="HYPOTHETICAL EXPORTED PROTEIN"/>
    <property type="match status" value="1"/>
</dbReference>
<dbReference type="InterPro" id="IPR032676">
    <property type="entry name" value="YkuD_2"/>
</dbReference>
<evidence type="ECO:0000313" key="1">
    <source>
        <dbReference type="EMBL" id="MBE9660374.1"/>
    </source>
</evidence>
<dbReference type="EMBL" id="JADFFL010000001">
    <property type="protein sequence ID" value="MBE9660374.1"/>
    <property type="molecule type" value="Genomic_DNA"/>
</dbReference>
<comment type="caution">
    <text evidence="1">The sequence shown here is derived from an EMBL/GenBank/DDBJ whole genome shotgun (WGS) entry which is preliminary data.</text>
</comment>
<keyword evidence="2" id="KW-1185">Reference proteome</keyword>
<dbReference type="Pfam" id="PF13645">
    <property type="entry name" value="YkuD_2"/>
    <property type="match status" value="1"/>
</dbReference>
<evidence type="ECO:0000313" key="2">
    <source>
        <dbReference type="Proteomes" id="UP000622475"/>
    </source>
</evidence>
<name>A0A929KWU6_9SPHI</name>